<dbReference type="Proteomes" id="UP000627292">
    <property type="component" value="Unassembled WGS sequence"/>
</dbReference>
<accession>A0A917INZ0</accession>
<reference evidence="2" key="2">
    <citation type="submission" date="2020-09" db="EMBL/GenBank/DDBJ databases">
        <authorList>
            <person name="Sun Q."/>
            <person name="Zhou Y."/>
        </authorList>
    </citation>
    <scope>NUCLEOTIDE SEQUENCE</scope>
    <source>
        <strain evidence="2">CGMCC 1.15290</strain>
    </source>
</reference>
<organism evidence="2 3">
    <name type="scientific">Filimonas zeae</name>
    <dbReference type="NCBI Taxonomy" id="1737353"/>
    <lineage>
        <taxon>Bacteria</taxon>
        <taxon>Pseudomonadati</taxon>
        <taxon>Bacteroidota</taxon>
        <taxon>Chitinophagia</taxon>
        <taxon>Chitinophagales</taxon>
        <taxon>Chitinophagaceae</taxon>
        <taxon>Filimonas</taxon>
    </lineage>
</organism>
<comment type="caution">
    <text evidence="2">The sequence shown here is derived from an EMBL/GenBank/DDBJ whole genome shotgun (WGS) entry which is preliminary data.</text>
</comment>
<dbReference type="EMBL" id="BMIB01000001">
    <property type="protein sequence ID" value="GGH58438.1"/>
    <property type="molecule type" value="Genomic_DNA"/>
</dbReference>
<dbReference type="RefSeq" id="WP_188950233.1">
    <property type="nucleotide sequence ID" value="NZ_BMIB01000001.1"/>
</dbReference>
<evidence type="ECO:0000313" key="2">
    <source>
        <dbReference type="EMBL" id="GGH58438.1"/>
    </source>
</evidence>
<dbReference type="AlphaFoldDB" id="A0A917INZ0"/>
<evidence type="ECO:0000259" key="1">
    <source>
        <dbReference type="Pfam" id="PF14213"/>
    </source>
</evidence>
<gene>
    <name evidence="2" type="ORF">GCM10011379_04170</name>
</gene>
<keyword evidence="3" id="KW-1185">Reference proteome</keyword>
<dbReference type="InterPro" id="IPR025474">
    <property type="entry name" value="DUF4325"/>
</dbReference>
<proteinExistence type="predicted"/>
<feature type="domain" description="DUF4325" evidence="1">
    <location>
        <begin position="27"/>
        <end position="89"/>
    </location>
</feature>
<reference evidence="2" key="1">
    <citation type="journal article" date="2014" name="Int. J. Syst. Evol. Microbiol.">
        <title>Complete genome sequence of Corynebacterium casei LMG S-19264T (=DSM 44701T), isolated from a smear-ripened cheese.</title>
        <authorList>
            <consortium name="US DOE Joint Genome Institute (JGI-PGF)"/>
            <person name="Walter F."/>
            <person name="Albersmeier A."/>
            <person name="Kalinowski J."/>
            <person name="Ruckert C."/>
        </authorList>
    </citation>
    <scope>NUCLEOTIDE SEQUENCE</scope>
    <source>
        <strain evidence="2">CGMCC 1.15290</strain>
    </source>
</reference>
<protein>
    <recommendedName>
        <fullName evidence="1">DUF4325 domain-containing protein</fullName>
    </recommendedName>
</protein>
<dbReference type="Pfam" id="PF14213">
    <property type="entry name" value="DUF4325"/>
    <property type="match status" value="1"/>
</dbReference>
<name>A0A917INZ0_9BACT</name>
<evidence type="ECO:0000313" key="3">
    <source>
        <dbReference type="Proteomes" id="UP000627292"/>
    </source>
</evidence>
<sequence>MTTINDAMNEIKIGDVLHSSFAVSTEQGEMIFKLISNYFTQDNQVAVDFTNVDLIVSTFLNAAIGQLYGEYTTDYIQKHLTIENMSNEDLQVLKLVTDRAKEYFKDKRGFDNVFKKNFPNAEE</sequence>